<dbReference type="Proteomes" id="UP001634747">
    <property type="component" value="Unassembled WGS sequence"/>
</dbReference>
<dbReference type="CDD" id="cd02226">
    <property type="entry name" value="cupin_YdbB-like"/>
    <property type="match status" value="1"/>
</dbReference>
<dbReference type="InterPro" id="IPR014710">
    <property type="entry name" value="RmlC-like_jellyroll"/>
</dbReference>
<protein>
    <submittedName>
        <fullName evidence="2">Cupin domain-containing protein</fullName>
    </submittedName>
</protein>
<organism evidence="2 3">
    <name type="scientific">Terriglobus aquaticus</name>
    <dbReference type="NCBI Taxonomy" id="940139"/>
    <lineage>
        <taxon>Bacteria</taxon>
        <taxon>Pseudomonadati</taxon>
        <taxon>Acidobacteriota</taxon>
        <taxon>Terriglobia</taxon>
        <taxon>Terriglobales</taxon>
        <taxon>Acidobacteriaceae</taxon>
        <taxon>Terriglobus</taxon>
    </lineage>
</organism>
<dbReference type="SUPFAM" id="SSF51182">
    <property type="entry name" value="RmlC-like cupins"/>
    <property type="match status" value="1"/>
</dbReference>
<reference evidence="2 3" key="1">
    <citation type="submission" date="2024-12" db="EMBL/GenBank/DDBJ databases">
        <authorList>
            <person name="Lee Y."/>
        </authorList>
    </citation>
    <scope>NUCLEOTIDE SEQUENCE [LARGE SCALE GENOMIC DNA]</scope>
    <source>
        <strain evidence="2 3">03SUJ4</strain>
    </source>
</reference>
<evidence type="ECO:0000313" key="2">
    <source>
        <dbReference type="EMBL" id="MFN2976367.1"/>
    </source>
</evidence>
<sequence>MSARDVINLQQKLNAVKEHWRPHVVAELNGQEVKVVKLLGEFPWHHHDDVDELFIGWRGTFRMEFRDRSVSIGPGQCLVVPRGVEHRPVADQEAEILLFEPAGVRNTGNILDDRFTAPSPVHI</sequence>
<dbReference type="InterPro" id="IPR052044">
    <property type="entry name" value="PKS_Associated_Protein"/>
</dbReference>
<proteinExistence type="predicted"/>
<comment type="caution">
    <text evidence="2">The sequence shown here is derived from an EMBL/GenBank/DDBJ whole genome shotgun (WGS) entry which is preliminary data.</text>
</comment>
<name>A0ABW9KLD3_9BACT</name>
<evidence type="ECO:0000313" key="3">
    <source>
        <dbReference type="Proteomes" id="UP001634747"/>
    </source>
</evidence>
<feature type="domain" description="Cupin type-2" evidence="1">
    <location>
        <begin position="41"/>
        <end position="96"/>
    </location>
</feature>
<dbReference type="EMBL" id="JBJYXY010000001">
    <property type="protein sequence ID" value="MFN2976367.1"/>
    <property type="molecule type" value="Genomic_DNA"/>
</dbReference>
<dbReference type="PANTHER" id="PTHR36114">
    <property type="entry name" value="16.7 KDA PROTEIN IN WHIE LOCUS"/>
    <property type="match status" value="1"/>
</dbReference>
<accession>A0ABW9KLD3</accession>
<dbReference type="InterPro" id="IPR011051">
    <property type="entry name" value="RmlC_Cupin_sf"/>
</dbReference>
<evidence type="ECO:0000259" key="1">
    <source>
        <dbReference type="Pfam" id="PF07883"/>
    </source>
</evidence>
<keyword evidence="3" id="KW-1185">Reference proteome</keyword>
<dbReference type="RefSeq" id="WP_263412153.1">
    <property type="nucleotide sequence ID" value="NZ_BAABBH010000001.1"/>
</dbReference>
<dbReference type="Pfam" id="PF07883">
    <property type="entry name" value="Cupin_2"/>
    <property type="match status" value="1"/>
</dbReference>
<dbReference type="Gene3D" id="2.60.120.10">
    <property type="entry name" value="Jelly Rolls"/>
    <property type="match status" value="1"/>
</dbReference>
<gene>
    <name evidence="2" type="ORF">ACK2TP_11395</name>
</gene>
<dbReference type="PANTHER" id="PTHR36114:SF1">
    <property type="entry name" value="16.7 KDA PROTEIN IN WHIE LOCUS"/>
    <property type="match status" value="1"/>
</dbReference>
<dbReference type="InterPro" id="IPR013096">
    <property type="entry name" value="Cupin_2"/>
</dbReference>